<evidence type="ECO:0000313" key="1">
    <source>
        <dbReference type="EMBL" id="CAK9154731.1"/>
    </source>
</evidence>
<accession>A0ABC8SBZ9</accession>
<name>A0ABC8SBZ9_9AQUA</name>
<sequence>MHLIPCGVDPSYMKKMLSDEQLWRAVFTYTCEIAGALVSVHLMAKLKCGDTGSLSVALIDKIHILSQKLCSLPAFNELSSQYTERGYSEGKELHSLILSDLYYHLQGELEGRKIDHRPFKELSQYLLESNLLHTYSRQYDGDVVAHAKDVHLFDSIRLRADLGLDIWDLSEWKTSKAVAETMLLRLQDVNSMVLLASSKLSALKALIAILSVHGKDSIEKNSTVDGKIPEQLILSSIDHTCQCLHATIELLAPVPHASEDILDFLAAQAELLLHLIVSLYKRLSLPASVHILKTSGYGLKVLSGSRPGVAGGRTTIRVLLVLLLLSVDLIRLNSGSDEGTRMESVEVVAEASIASLGLLPILCNCIEPADNCTLSLTTIDLILKSFSTPATWFPIVHKHLQLQHFVQMLQDPNSYASVPVILKFLLTLAQSREGAEMLLNAGFFASLRVLFDGVRDDIPLSVIQRERSLSNSSEKIEKPQCIWGLGLAVVTAMIHSLRGSSSGTGVVDHVMAYFFLEKSDVIYYYLNAPDFPSDDHDKKRAHAPKTPTSLNALKETEHTLFLICVLAKQRNSWLKVMKEKNSQLRERSIHLLAFISRGIQHLGESPNRITPMLCHPILKEEFEWYKKPPFIKSRNGWFALSAFGCGLNPKFSALSTQSTALVIKNQATGNSEPAPQTYFSDTMAIQMYRIAFLLLKFLCLQGEDAAKRAEEVGFVDLAHFPELPMPDILHGLQDQGIVIVTELCEANKLRQVPTEILGVCILLLQITVMALYLEFCVSQICGIRPVLGRVEDFSKELKKFLRATTGHAFLKDSVKTIKRIISFLYPELVETEGLL</sequence>
<reference evidence="1 2" key="1">
    <citation type="submission" date="2024-02" db="EMBL/GenBank/DDBJ databases">
        <authorList>
            <person name="Vignale AGUSTIN F."/>
            <person name="Sosa J E."/>
            <person name="Modenutti C."/>
        </authorList>
    </citation>
    <scope>NUCLEOTIDE SEQUENCE [LARGE SCALE GENOMIC DNA]</scope>
</reference>
<evidence type="ECO:0000313" key="2">
    <source>
        <dbReference type="Proteomes" id="UP001642360"/>
    </source>
</evidence>
<dbReference type="PANTHER" id="PTHR31431:SF1">
    <property type="entry name" value="NUCLEOPORIN NUP188"/>
    <property type="match status" value="1"/>
</dbReference>
<gene>
    <name evidence="1" type="ORF">ILEXP_LOCUS23083</name>
</gene>
<dbReference type="InterPro" id="IPR044840">
    <property type="entry name" value="Nup188"/>
</dbReference>
<protein>
    <submittedName>
        <fullName evidence="1">Uncharacterized protein</fullName>
    </submittedName>
</protein>
<dbReference type="PANTHER" id="PTHR31431">
    <property type="entry name" value="NUCLEOPORIN NUP188 HOMOLOG"/>
    <property type="match status" value="1"/>
</dbReference>
<dbReference type="Proteomes" id="UP001642360">
    <property type="component" value="Unassembled WGS sequence"/>
</dbReference>
<keyword evidence="2" id="KW-1185">Reference proteome</keyword>
<dbReference type="AlphaFoldDB" id="A0ABC8SBZ9"/>
<organism evidence="1 2">
    <name type="scientific">Ilex paraguariensis</name>
    <name type="common">yerba mate</name>
    <dbReference type="NCBI Taxonomy" id="185542"/>
    <lineage>
        <taxon>Eukaryota</taxon>
        <taxon>Viridiplantae</taxon>
        <taxon>Streptophyta</taxon>
        <taxon>Embryophyta</taxon>
        <taxon>Tracheophyta</taxon>
        <taxon>Spermatophyta</taxon>
        <taxon>Magnoliopsida</taxon>
        <taxon>eudicotyledons</taxon>
        <taxon>Gunneridae</taxon>
        <taxon>Pentapetalae</taxon>
        <taxon>asterids</taxon>
        <taxon>campanulids</taxon>
        <taxon>Aquifoliales</taxon>
        <taxon>Aquifoliaceae</taxon>
        <taxon>Ilex</taxon>
    </lineage>
</organism>
<dbReference type="EMBL" id="CAUOFW020002576">
    <property type="protein sequence ID" value="CAK9154731.1"/>
    <property type="molecule type" value="Genomic_DNA"/>
</dbReference>
<proteinExistence type="predicted"/>
<comment type="caution">
    <text evidence="1">The sequence shown here is derived from an EMBL/GenBank/DDBJ whole genome shotgun (WGS) entry which is preliminary data.</text>
</comment>